<comment type="caution">
    <text evidence="3">Lacks conserved residue(s) required for the propagation of feature annotation.</text>
</comment>
<evidence type="ECO:0000256" key="1">
    <source>
        <dbReference type="ARBA" id="ARBA00007637"/>
    </source>
</evidence>
<dbReference type="Pfam" id="PF01370">
    <property type="entry name" value="Epimerase"/>
    <property type="match status" value="1"/>
</dbReference>
<feature type="domain" description="EGF-like" evidence="5">
    <location>
        <begin position="469"/>
        <end position="510"/>
    </location>
</feature>
<sequence>MSQFYLIFRLILGLLLCSLGSSNTVLVTGGAGFIGYHVSRRLAGLRYEVVVLDSFLSRGVSDDSIRLMRADQLKRIGIIVLKGSVSDPHVIEYVFKHYPNINEVVHCAGHSSINDNNRDPLMGAESSLKSMVSLLDALVKHKDVRLVYMSTSGVYGIHSESPLSTTRSFIRPRDMLATFMLSVEEIVSGYVQEYHLKSAVGLRLFTVYGPWSNTDNIIHSMTQSIANGKTRDISLNLYLKRDLTYIEDVVDGILLALKYTPPFGHEVFNIGTGVGTKLAMAANLIKSDLRANFHNTLEVIKRSPSDVPEEEYADISATSESIGFSPKTKLRNGIRKFVLWWKEYNSYNYHVERNPADESITSKALDESIARRGHEFRERLADLREKYTFYAESHNIPVAKFYRHKTFKFYPDVEAPGTLRTERNTSFEHMKEVCDYMDDCVGFNTKGEIKTILQTSKPWAKGSGLHIANIDVCKAGLHNCFAPRKCVYKGPAVFSCVCGDGYQSIDQNCIEKYSEHRTSNTISDLRLRDILSGLNPHQFMLSDSSTFYCHKGRDSPNGDLLYVPNANKDPSILTKACRMTYRCVGFSTNGLLKKSMKGENKWKESQYDLYTVVYYDLIE</sequence>
<evidence type="ECO:0000256" key="4">
    <source>
        <dbReference type="SAM" id="SignalP"/>
    </source>
</evidence>
<dbReference type="PANTHER" id="PTHR43574">
    <property type="entry name" value="EPIMERASE-RELATED"/>
    <property type="match status" value="1"/>
</dbReference>
<dbReference type="InterPro" id="IPR036291">
    <property type="entry name" value="NAD(P)-bd_dom_sf"/>
</dbReference>
<proteinExistence type="inferred from homology"/>
<dbReference type="EnsemblMetazoa" id="XM_019993288.1">
    <property type="protein sequence ID" value="XP_019848847.1"/>
    <property type="gene ID" value="LOC100639897"/>
</dbReference>
<gene>
    <name evidence="6" type="primary">100639897</name>
</gene>
<dbReference type="InterPro" id="IPR001509">
    <property type="entry name" value="Epimerase_deHydtase"/>
</dbReference>
<keyword evidence="2" id="KW-0520">NAD</keyword>
<reference evidence="6" key="2">
    <citation type="submission" date="2024-06" db="UniProtKB">
        <authorList>
            <consortium name="EnsemblMetazoa"/>
        </authorList>
    </citation>
    <scope>IDENTIFICATION</scope>
</reference>
<evidence type="ECO:0000256" key="2">
    <source>
        <dbReference type="ARBA" id="ARBA00023027"/>
    </source>
</evidence>
<feature type="chain" id="PRO_5042893455" description="EGF-like domain-containing protein" evidence="4">
    <location>
        <begin position="23"/>
        <end position="619"/>
    </location>
</feature>
<dbReference type="SUPFAM" id="SSF51735">
    <property type="entry name" value="NAD(P)-binding Rossmann-fold domains"/>
    <property type="match status" value="1"/>
</dbReference>
<comment type="similarity">
    <text evidence="1">Belongs to the NAD(P)-dependent epimerase/dehydratase family.</text>
</comment>
<dbReference type="Gene3D" id="3.40.50.720">
    <property type="entry name" value="NAD(P)-binding Rossmann-like Domain"/>
    <property type="match status" value="1"/>
</dbReference>
<accession>A0AAN0IWC1</accession>
<organism evidence="6 7">
    <name type="scientific">Amphimedon queenslandica</name>
    <name type="common">Sponge</name>
    <dbReference type="NCBI Taxonomy" id="400682"/>
    <lineage>
        <taxon>Eukaryota</taxon>
        <taxon>Metazoa</taxon>
        <taxon>Porifera</taxon>
        <taxon>Demospongiae</taxon>
        <taxon>Heteroscleromorpha</taxon>
        <taxon>Haplosclerida</taxon>
        <taxon>Niphatidae</taxon>
        <taxon>Amphimedon</taxon>
    </lineage>
</organism>
<evidence type="ECO:0000313" key="7">
    <source>
        <dbReference type="Proteomes" id="UP000007879"/>
    </source>
</evidence>
<dbReference type="PROSITE" id="PS50026">
    <property type="entry name" value="EGF_3"/>
    <property type="match status" value="1"/>
</dbReference>
<dbReference type="AlphaFoldDB" id="A0AAN0IWC1"/>
<keyword evidence="4" id="KW-0732">Signal</keyword>
<evidence type="ECO:0000256" key="3">
    <source>
        <dbReference type="PROSITE-ProRule" id="PRU00076"/>
    </source>
</evidence>
<keyword evidence="7" id="KW-1185">Reference proteome</keyword>
<dbReference type="Proteomes" id="UP000007879">
    <property type="component" value="Unassembled WGS sequence"/>
</dbReference>
<feature type="signal peptide" evidence="4">
    <location>
        <begin position="1"/>
        <end position="22"/>
    </location>
</feature>
<name>A0AAN0IWC1_AMPQE</name>
<dbReference type="PRINTS" id="PR01713">
    <property type="entry name" value="NUCEPIMERASE"/>
</dbReference>
<evidence type="ECO:0000259" key="5">
    <source>
        <dbReference type="PROSITE" id="PS50026"/>
    </source>
</evidence>
<evidence type="ECO:0000313" key="6">
    <source>
        <dbReference type="EnsemblMetazoa" id="XP_019848847.1"/>
    </source>
</evidence>
<reference evidence="7" key="1">
    <citation type="journal article" date="2010" name="Nature">
        <title>The Amphimedon queenslandica genome and the evolution of animal complexity.</title>
        <authorList>
            <person name="Srivastava M."/>
            <person name="Simakov O."/>
            <person name="Chapman J."/>
            <person name="Fahey B."/>
            <person name="Gauthier M.E."/>
            <person name="Mitros T."/>
            <person name="Richards G.S."/>
            <person name="Conaco C."/>
            <person name="Dacre M."/>
            <person name="Hellsten U."/>
            <person name="Larroux C."/>
            <person name="Putnam N.H."/>
            <person name="Stanke M."/>
            <person name="Adamska M."/>
            <person name="Darling A."/>
            <person name="Degnan S.M."/>
            <person name="Oakley T.H."/>
            <person name="Plachetzki D.C."/>
            <person name="Zhai Y."/>
            <person name="Adamski M."/>
            <person name="Calcino A."/>
            <person name="Cummins S.F."/>
            <person name="Goodstein D.M."/>
            <person name="Harris C."/>
            <person name="Jackson D.J."/>
            <person name="Leys S.P."/>
            <person name="Shu S."/>
            <person name="Woodcroft B.J."/>
            <person name="Vervoort M."/>
            <person name="Kosik K.S."/>
            <person name="Manning G."/>
            <person name="Degnan B.M."/>
            <person name="Rokhsar D.S."/>
        </authorList>
    </citation>
    <scope>NUCLEOTIDE SEQUENCE [LARGE SCALE GENOMIC DNA]</scope>
</reference>
<dbReference type="InterPro" id="IPR000742">
    <property type="entry name" value="EGF"/>
</dbReference>
<dbReference type="PROSITE" id="PS01186">
    <property type="entry name" value="EGF_2"/>
    <property type="match status" value="1"/>
</dbReference>
<keyword evidence="3" id="KW-0245">EGF-like domain</keyword>
<protein>
    <recommendedName>
        <fullName evidence="5">EGF-like domain-containing protein</fullName>
    </recommendedName>
</protein>